<name>A0A835ITS3_9MAGN</name>
<organism evidence="1 2">
    <name type="scientific">Coptis chinensis</name>
    <dbReference type="NCBI Taxonomy" id="261450"/>
    <lineage>
        <taxon>Eukaryota</taxon>
        <taxon>Viridiplantae</taxon>
        <taxon>Streptophyta</taxon>
        <taxon>Embryophyta</taxon>
        <taxon>Tracheophyta</taxon>
        <taxon>Spermatophyta</taxon>
        <taxon>Magnoliopsida</taxon>
        <taxon>Ranunculales</taxon>
        <taxon>Ranunculaceae</taxon>
        <taxon>Coptidoideae</taxon>
        <taxon>Coptis</taxon>
    </lineage>
</organism>
<evidence type="ECO:0000313" key="2">
    <source>
        <dbReference type="Proteomes" id="UP000631114"/>
    </source>
</evidence>
<accession>A0A835ITS3</accession>
<dbReference type="AlphaFoldDB" id="A0A835ITS3"/>
<gene>
    <name evidence="1" type="ORF">IFM89_007414</name>
</gene>
<protein>
    <submittedName>
        <fullName evidence="1">Uncharacterized protein</fullName>
    </submittedName>
</protein>
<comment type="caution">
    <text evidence="1">The sequence shown here is derived from an EMBL/GenBank/DDBJ whole genome shotgun (WGS) entry which is preliminary data.</text>
</comment>
<keyword evidence="2" id="KW-1185">Reference proteome</keyword>
<proteinExistence type="predicted"/>
<dbReference type="EMBL" id="JADFTS010000001">
    <property type="protein sequence ID" value="KAF9623971.1"/>
    <property type="molecule type" value="Genomic_DNA"/>
</dbReference>
<evidence type="ECO:0000313" key="1">
    <source>
        <dbReference type="EMBL" id="KAF9623971.1"/>
    </source>
</evidence>
<dbReference type="OrthoDB" id="1936430at2759"/>
<reference evidence="1 2" key="1">
    <citation type="submission" date="2020-10" db="EMBL/GenBank/DDBJ databases">
        <title>The Coptis chinensis genome and diversification of protoberbering-type alkaloids.</title>
        <authorList>
            <person name="Wang B."/>
            <person name="Shu S."/>
            <person name="Song C."/>
            <person name="Liu Y."/>
        </authorList>
    </citation>
    <scope>NUCLEOTIDE SEQUENCE [LARGE SCALE GENOMIC DNA]</scope>
    <source>
        <strain evidence="1">HL-2020</strain>
        <tissue evidence="1">Leaf</tissue>
    </source>
</reference>
<sequence length="112" mass="12390">MYIRRPASPISNRIEDKKVKVSIGKESKDTFIVLTAKDRNCSINFKDLIPHNSGKKTDSTQLCRPIALDAGDSQMLKLVRASTRIVAGYRFPLIDMPPLEDVDAEGKQDGGS</sequence>
<dbReference type="Proteomes" id="UP000631114">
    <property type="component" value="Unassembled WGS sequence"/>
</dbReference>